<protein>
    <submittedName>
        <fullName evidence="1">Uncharacterized protein</fullName>
    </submittedName>
</protein>
<comment type="caution">
    <text evidence="1">The sequence shown here is derived from an EMBL/GenBank/DDBJ whole genome shotgun (WGS) entry which is preliminary data.</text>
</comment>
<dbReference type="Proteomes" id="UP001391051">
    <property type="component" value="Unassembled WGS sequence"/>
</dbReference>
<keyword evidence="2" id="KW-1185">Reference proteome</keyword>
<dbReference type="GeneID" id="92077960"/>
<reference evidence="1 2" key="1">
    <citation type="submission" date="2023-01" db="EMBL/GenBank/DDBJ databases">
        <title>Analysis of 21 Apiospora genomes using comparative genomics revels a genus with tremendous synthesis potential of carbohydrate active enzymes and secondary metabolites.</title>
        <authorList>
            <person name="Sorensen T."/>
        </authorList>
    </citation>
    <scope>NUCLEOTIDE SEQUENCE [LARGE SCALE GENOMIC DNA]</scope>
    <source>
        <strain evidence="1 2">CBS 24483</strain>
    </source>
</reference>
<name>A0ABR1Q5H6_9PEZI</name>
<evidence type="ECO:0000313" key="2">
    <source>
        <dbReference type="Proteomes" id="UP001391051"/>
    </source>
</evidence>
<gene>
    <name evidence="1" type="ORF">PG986_008676</name>
</gene>
<sequence>MVELTEQDVQPGDEQDRLGADTLDQYQTLLNCRLVGLLQRQNEKHMDSISFLLDDMNSAQENGSGAQEAVIHGIINIAKTREGMMLNIRKLLDEVDAKMNGNTVGRKASVAQQMDLNVQFPDGIRLEDEALMKKLDQQLLECEALMEYADTLLMDNCTPG</sequence>
<dbReference type="RefSeq" id="XP_066697296.1">
    <property type="nucleotide sequence ID" value="XM_066844898.1"/>
</dbReference>
<evidence type="ECO:0000313" key="1">
    <source>
        <dbReference type="EMBL" id="KAK7947790.1"/>
    </source>
</evidence>
<proteinExistence type="predicted"/>
<dbReference type="EMBL" id="JAQQWE010000006">
    <property type="protein sequence ID" value="KAK7947790.1"/>
    <property type="molecule type" value="Genomic_DNA"/>
</dbReference>
<accession>A0ABR1Q5H6</accession>
<organism evidence="1 2">
    <name type="scientific">Apiospora aurea</name>
    <dbReference type="NCBI Taxonomy" id="335848"/>
    <lineage>
        <taxon>Eukaryota</taxon>
        <taxon>Fungi</taxon>
        <taxon>Dikarya</taxon>
        <taxon>Ascomycota</taxon>
        <taxon>Pezizomycotina</taxon>
        <taxon>Sordariomycetes</taxon>
        <taxon>Xylariomycetidae</taxon>
        <taxon>Amphisphaeriales</taxon>
        <taxon>Apiosporaceae</taxon>
        <taxon>Apiospora</taxon>
    </lineage>
</organism>